<gene>
    <name evidence="4" type="ORF">FJ651_07660</name>
</gene>
<sequence length="302" mass="33512">MRILIAGATGLVGQELVRLCHQQSIAVNYLTTNKSKLSTDKNYTGYYWDPANNEIDSKCFNKVDVVINLAGASISKRWTSAYKKEILNSRIDGANCILNCIKDRNINISHYISASAIGIYPSSITNYYDEESKEVASSFLGEVVEAWENAADQFTSTGALVTKVRIGLVMSAEGGALPEIIKPVKMYVGAAFGSGKQWQSWIHISDLAKIFLFIAQHQLEGVFNAVAPNAVTNKELTKAVAETVKRPLFLPNIPRFVMKLALGEMHILLFESQRVCSQKLEEEGFNFDFHNIRPALQDLLKA</sequence>
<dbReference type="NCBIfam" id="TIGR01777">
    <property type="entry name" value="yfcH"/>
    <property type="match status" value="1"/>
</dbReference>
<protein>
    <submittedName>
        <fullName evidence="4">TIGR01777 family protein</fullName>
    </submittedName>
</protein>
<reference evidence="4 5" key="1">
    <citation type="submission" date="2019-06" db="EMBL/GenBank/DDBJ databases">
        <title>Flavobacteriaceae Paucihalobacterium erythroidium CWB-1, complete genome.</title>
        <authorList>
            <person name="Wu S."/>
        </authorList>
    </citation>
    <scope>NUCLEOTIDE SEQUENCE [LARGE SCALE GENOMIC DNA]</scope>
    <source>
        <strain evidence="4 5">CWB-1</strain>
    </source>
</reference>
<comment type="similarity">
    <text evidence="1">Belongs to the NAD(P)-dependent epimerase/dehydratase family. SDR39U1 subfamily.</text>
</comment>
<feature type="domain" description="DUF1731" evidence="3">
    <location>
        <begin position="253"/>
        <end position="299"/>
    </location>
</feature>
<dbReference type="Gene3D" id="3.40.50.720">
    <property type="entry name" value="NAD(P)-binding Rossmann-like Domain"/>
    <property type="match status" value="1"/>
</dbReference>
<dbReference type="PANTHER" id="PTHR11092">
    <property type="entry name" value="SUGAR NUCLEOTIDE EPIMERASE RELATED"/>
    <property type="match status" value="1"/>
</dbReference>
<dbReference type="EMBL" id="VHIQ01000003">
    <property type="protein sequence ID" value="TPV34026.1"/>
    <property type="molecule type" value="Genomic_DNA"/>
</dbReference>
<evidence type="ECO:0000313" key="4">
    <source>
        <dbReference type="EMBL" id="TPV34026.1"/>
    </source>
</evidence>
<evidence type="ECO:0000259" key="3">
    <source>
        <dbReference type="Pfam" id="PF08338"/>
    </source>
</evidence>
<evidence type="ECO:0000313" key="5">
    <source>
        <dbReference type="Proteomes" id="UP000317332"/>
    </source>
</evidence>
<keyword evidence="5" id="KW-1185">Reference proteome</keyword>
<accession>A0A506PJJ6</accession>
<dbReference type="InterPro" id="IPR036291">
    <property type="entry name" value="NAD(P)-bd_dom_sf"/>
</dbReference>
<feature type="domain" description="NAD-dependent epimerase/dehydratase" evidence="2">
    <location>
        <begin position="3"/>
        <end position="222"/>
    </location>
</feature>
<proteinExistence type="inferred from homology"/>
<dbReference type="RefSeq" id="WP_140989923.1">
    <property type="nucleotide sequence ID" value="NZ_VHIQ01000003.1"/>
</dbReference>
<dbReference type="AlphaFoldDB" id="A0A506PJJ6"/>
<name>A0A506PJJ6_9FLAO</name>
<comment type="caution">
    <text evidence="4">The sequence shown here is derived from an EMBL/GenBank/DDBJ whole genome shotgun (WGS) entry which is preliminary data.</text>
</comment>
<dbReference type="OrthoDB" id="9801773at2"/>
<dbReference type="Pfam" id="PF08338">
    <property type="entry name" value="DUF1731"/>
    <property type="match status" value="1"/>
</dbReference>
<dbReference type="Pfam" id="PF01370">
    <property type="entry name" value="Epimerase"/>
    <property type="match status" value="1"/>
</dbReference>
<evidence type="ECO:0000259" key="2">
    <source>
        <dbReference type="Pfam" id="PF01370"/>
    </source>
</evidence>
<dbReference type="Proteomes" id="UP000317332">
    <property type="component" value="Unassembled WGS sequence"/>
</dbReference>
<dbReference type="SUPFAM" id="SSF51735">
    <property type="entry name" value="NAD(P)-binding Rossmann-fold domains"/>
    <property type="match status" value="1"/>
</dbReference>
<dbReference type="InterPro" id="IPR001509">
    <property type="entry name" value="Epimerase_deHydtase"/>
</dbReference>
<dbReference type="PANTHER" id="PTHR11092:SF0">
    <property type="entry name" value="EPIMERASE FAMILY PROTEIN SDR39U1"/>
    <property type="match status" value="1"/>
</dbReference>
<dbReference type="InterPro" id="IPR013549">
    <property type="entry name" value="DUF1731"/>
</dbReference>
<evidence type="ECO:0000256" key="1">
    <source>
        <dbReference type="ARBA" id="ARBA00009353"/>
    </source>
</evidence>
<organism evidence="4 5">
    <name type="scientific">Paucihalobacter ruber</name>
    <dbReference type="NCBI Taxonomy" id="2567861"/>
    <lineage>
        <taxon>Bacteria</taxon>
        <taxon>Pseudomonadati</taxon>
        <taxon>Bacteroidota</taxon>
        <taxon>Flavobacteriia</taxon>
        <taxon>Flavobacteriales</taxon>
        <taxon>Flavobacteriaceae</taxon>
        <taxon>Paucihalobacter</taxon>
    </lineage>
</organism>
<dbReference type="InterPro" id="IPR010099">
    <property type="entry name" value="SDR39U1"/>
</dbReference>